<proteinExistence type="predicted"/>
<dbReference type="Proteomes" id="UP001302367">
    <property type="component" value="Chromosome 10"/>
</dbReference>
<protein>
    <submittedName>
        <fullName evidence="2">Uncharacterized protein</fullName>
    </submittedName>
</protein>
<evidence type="ECO:0000256" key="1">
    <source>
        <dbReference type="SAM" id="MobiDB-lite"/>
    </source>
</evidence>
<feature type="region of interest" description="Disordered" evidence="1">
    <location>
        <begin position="26"/>
        <end position="55"/>
    </location>
</feature>
<dbReference type="GeneID" id="90644943"/>
<organism evidence="2 3">
    <name type="scientific">Cercospora beticola</name>
    <name type="common">Sugarbeet leaf spot fungus</name>
    <dbReference type="NCBI Taxonomy" id="122368"/>
    <lineage>
        <taxon>Eukaryota</taxon>
        <taxon>Fungi</taxon>
        <taxon>Dikarya</taxon>
        <taxon>Ascomycota</taxon>
        <taxon>Pezizomycotina</taxon>
        <taxon>Dothideomycetes</taxon>
        <taxon>Dothideomycetidae</taxon>
        <taxon>Mycosphaerellales</taxon>
        <taxon>Mycosphaerellaceae</taxon>
        <taxon>Cercospora</taxon>
    </lineage>
</organism>
<feature type="compositionally biased region" description="Basic and acidic residues" evidence="1">
    <location>
        <begin position="29"/>
        <end position="55"/>
    </location>
</feature>
<name>A0ABZ0PA21_CERBT</name>
<keyword evidence="3" id="KW-1185">Reference proteome</keyword>
<gene>
    <name evidence="2" type="ORF">RHO25_013177</name>
</gene>
<evidence type="ECO:0000313" key="2">
    <source>
        <dbReference type="EMBL" id="WPB08511.1"/>
    </source>
</evidence>
<dbReference type="RefSeq" id="XP_065459743.1">
    <property type="nucleotide sequence ID" value="XM_065603671.1"/>
</dbReference>
<sequence length="78" mass="8829">MAEMYLVSKTPRRRSSFAEFVKGAAANKGKNETADEKKVEKPRFRNAKFLDDDAKQDETVQQALLKTSQRGYTKSQGT</sequence>
<evidence type="ECO:0000313" key="3">
    <source>
        <dbReference type="Proteomes" id="UP001302367"/>
    </source>
</evidence>
<dbReference type="EMBL" id="CP134193">
    <property type="protein sequence ID" value="WPB08511.1"/>
    <property type="molecule type" value="Genomic_DNA"/>
</dbReference>
<accession>A0ABZ0PA21</accession>
<reference evidence="2 3" key="1">
    <citation type="submission" date="2023-09" db="EMBL/GenBank/DDBJ databases">
        <title>Complete-Gapless Cercospora beticola genome.</title>
        <authorList>
            <person name="Wyatt N.A."/>
            <person name="Spanner R.E."/>
            <person name="Bolton M.D."/>
        </authorList>
    </citation>
    <scope>NUCLEOTIDE SEQUENCE [LARGE SCALE GENOMIC DNA]</scope>
    <source>
        <strain evidence="2">Cb09-40</strain>
    </source>
</reference>